<dbReference type="SFLD" id="SFLDS00019">
    <property type="entry name" value="Glutathione_Transferase_(cytos"/>
    <property type="match status" value="1"/>
</dbReference>
<dbReference type="KEGG" id="cput:CONPUDRAFT_65917"/>
<evidence type="ECO:0000313" key="3">
    <source>
        <dbReference type="EMBL" id="EIW75405.1"/>
    </source>
</evidence>
<dbReference type="PANTHER" id="PTHR43968:SF6">
    <property type="entry name" value="GLUTATHIONE S-TRANSFERASE OMEGA"/>
    <property type="match status" value="1"/>
</dbReference>
<dbReference type="SUPFAM" id="SSF52833">
    <property type="entry name" value="Thioredoxin-like"/>
    <property type="match status" value="1"/>
</dbReference>
<gene>
    <name evidence="3" type="ORF">CONPUDRAFT_65917</name>
</gene>
<feature type="non-terminal residue" evidence="3">
    <location>
        <position position="1"/>
    </location>
</feature>
<dbReference type="GO" id="GO:0016740">
    <property type="term" value="F:transferase activity"/>
    <property type="evidence" value="ECO:0007669"/>
    <property type="project" value="UniProtKB-KW"/>
</dbReference>
<evidence type="ECO:0000259" key="1">
    <source>
        <dbReference type="PROSITE" id="PS50404"/>
    </source>
</evidence>
<proteinExistence type="predicted"/>
<dbReference type="InterPro" id="IPR004045">
    <property type="entry name" value="Glutathione_S-Trfase_N"/>
</dbReference>
<dbReference type="EMBL" id="JH711588">
    <property type="protein sequence ID" value="EIW75405.1"/>
    <property type="molecule type" value="Genomic_DNA"/>
</dbReference>
<dbReference type="Pfam" id="PF13410">
    <property type="entry name" value="GST_C_2"/>
    <property type="match status" value="1"/>
</dbReference>
<keyword evidence="4" id="KW-1185">Reference proteome</keyword>
<evidence type="ECO:0000259" key="2">
    <source>
        <dbReference type="PROSITE" id="PS50405"/>
    </source>
</evidence>
<comment type="caution">
    <text evidence="3">The sequence shown here is derived from an EMBL/GenBank/DDBJ whole genome shotgun (WGS) entry which is preliminary data.</text>
</comment>
<dbReference type="InterPro" id="IPR036282">
    <property type="entry name" value="Glutathione-S-Trfase_C_sf"/>
</dbReference>
<dbReference type="RefSeq" id="XP_007774117.1">
    <property type="nucleotide sequence ID" value="XM_007775927.1"/>
</dbReference>
<protein>
    <submittedName>
        <fullName evidence="3">Glutathione S-transferase C-terminal-like protein</fullName>
    </submittedName>
</protein>
<dbReference type="OrthoDB" id="202840at2759"/>
<dbReference type="SFLD" id="SFLDG00358">
    <property type="entry name" value="Main_(cytGST)"/>
    <property type="match status" value="1"/>
</dbReference>
<accession>A0A5M3M9S5</accession>
<dbReference type="Proteomes" id="UP000053558">
    <property type="component" value="Unassembled WGS sequence"/>
</dbReference>
<dbReference type="InterPro" id="IPR010987">
    <property type="entry name" value="Glutathione-S-Trfase_C-like"/>
</dbReference>
<dbReference type="GeneID" id="19208460"/>
<sequence length="217" mass="23696">VALREANAQYTQCDVDFENKPDWFTKVNPAGKIPAITYGGPVVPPSDPSPESIKLAESLVLLEFIAELYPAAGLMPSDPVQSAQVRLFVSTIDGVLFPAMLAWILGTGAVEGVVSALKAVQAVLEEHGQGPYFLGERFSIADIALVPFYKRLVLITQKRIGADKRGEEHTGVVRRALESSELARLRNYADRLMERPSVGEKFDEVSTNDDGSARMFC</sequence>
<dbReference type="Pfam" id="PF13417">
    <property type="entry name" value="GST_N_3"/>
    <property type="match status" value="1"/>
</dbReference>
<dbReference type="SUPFAM" id="SSF47616">
    <property type="entry name" value="GST C-terminal domain-like"/>
    <property type="match status" value="1"/>
</dbReference>
<dbReference type="Gene3D" id="3.40.30.10">
    <property type="entry name" value="Glutaredoxin"/>
    <property type="match status" value="1"/>
</dbReference>
<dbReference type="InterPro" id="IPR036249">
    <property type="entry name" value="Thioredoxin-like_sf"/>
</dbReference>
<dbReference type="PANTHER" id="PTHR43968">
    <property type="match status" value="1"/>
</dbReference>
<evidence type="ECO:0000313" key="4">
    <source>
        <dbReference type="Proteomes" id="UP000053558"/>
    </source>
</evidence>
<reference evidence="4" key="1">
    <citation type="journal article" date="2012" name="Science">
        <title>The Paleozoic origin of enzymatic lignin decomposition reconstructed from 31 fungal genomes.</title>
        <authorList>
            <person name="Floudas D."/>
            <person name="Binder M."/>
            <person name="Riley R."/>
            <person name="Barry K."/>
            <person name="Blanchette R.A."/>
            <person name="Henrissat B."/>
            <person name="Martinez A.T."/>
            <person name="Otillar R."/>
            <person name="Spatafora J.W."/>
            <person name="Yadav J.S."/>
            <person name="Aerts A."/>
            <person name="Benoit I."/>
            <person name="Boyd A."/>
            <person name="Carlson A."/>
            <person name="Copeland A."/>
            <person name="Coutinho P.M."/>
            <person name="de Vries R.P."/>
            <person name="Ferreira P."/>
            <person name="Findley K."/>
            <person name="Foster B."/>
            <person name="Gaskell J."/>
            <person name="Glotzer D."/>
            <person name="Gorecki P."/>
            <person name="Heitman J."/>
            <person name="Hesse C."/>
            <person name="Hori C."/>
            <person name="Igarashi K."/>
            <person name="Jurgens J.A."/>
            <person name="Kallen N."/>
            <person name="Kersten P."/>
            <person name="Kohler A."/>
            <person name="Kuees U."/>
            <person name="Kumar T.K.A."/>
            <person name="Kuo A."/>
            <person name="LaButti K."/>
            <person name="Larrondo L.F."/>
            <person name="Lindquist E."/>
            <person name="Ling A."/>
            <person name="Lombard V."/>
            <person name="Lucas S."/>
            <person name="Lundell T."/>
            <person name="Martin R."/>
            <person name="McLaughlin D.J."/>
            <person name="Morgenstern I."/>
            <person name="Morin E."/>
            <person name="Murat C."/>
            <person name="Nagy L.G."/>
            <person name="Nolan M."/>
            <person name="Ohm R.A."/>
            <person name="Patyshakuliyeva A."/>
            <person name="Rokas A."/>
            <person name="Ruiz-Duenas F.J."/>
            <person name="Sabat G."/>
            <person name="Salamov A."/>
            <person name="Samejima M."/>
            <person name="Schmutz J."/>
            <person name="Slot J.C."/>
            <person name="St John F."/>
            <person name="Stenlid J."/>
            <person name="Sun H."/>
            <person name="Sun S."/>
            <person name="Syed K."/>
            <person name="Tsang A."/>
            <person name="Wiebenga A."/>
            <person name="Young D."/>
            <person name="Pisabarro A."/>
            <person name="Eastwood D.C."/>
            <person name="Martin F."/>
            <person name="Cullen D."/>
            <person name="Grigoriev I.V."/>
            <person name="Hibbett D.S."/>
        </authorList>
    </citation>
    <scope>NUCLEOTIDE SEQUENCE [LARGE SCALE GENOMIC DNA]</scope>
    <source>
        <strain evidence="4">RWD-64-598 SS2</strain>
    </source>
</reference>
<feature type="domain" description="GST C-terminal" evidence="2">
    <location>
        <begin position="78"/>
        <end position="217"/>
    </location>
</feature>
<dbReference type="AlphaFoldDB" id="A0A5M3M9S5"/>
<keyword evidence="3" id="KW-0808">Transferase</keyword>
<dbReference type="InterPro" id="IPR050983">
    <property type="entry name" value="GST_Omega/HSP26"/>
</dbReference>
<feature type="domain" description="GST N-terminal" evidence="1">
    <location>
        <begin position="1"/>
        <end position="73"/>
    </location>
</feature>
<organism evidence="3 4">
    <name type="scientific">Coniophora puteana (strain RWD-64-598)</name>
    <name type="common">Brown rot fungus</name>
    <dbReference type="NCBI Taxonomy" id="741705"/>
    <lineage>
        <taxon>Eukaryota</taxon>
        <taxon>Fungi</taxon>
        <taxon>Dikarya</taxon>
        <taxon>Basidiomycota</taxon>
        <taxon>Agaricomycotina</taxon>
        <taxon>Agaricomycetes</taxon>
        <taxon>Agaricomycetidae</taxon>
        <taxon>Boletales</taxon>
        <taxon>Coniophorineae</taxon>
        <taxon>Coniophoraceae</taxon>
        <taxon>Coniophora</taxon>
    </lineage>
</organism>
<dbReference type="InterPro" id="IPR040079">
    <property type="entry name" value="Glutathione_S-Trfase"/>
</dbReference>
<name>A0A5M3M9S5_CONPW</name>
<dbReference type="Gene3D" id="1.20.1050.10">
    <property type="match status" value="1"/>
</dbReference>
<dbReference type="PROSITE" id="PS50405">
    <property type="entry name" value="GST_CTER"/>
    <property type="match status" value="1"/>
</dbReference>
<dbReference type="PROSITE" id="PS50404">
    <property type="entry name" value="GST_NTER"/>
    <property type="match status" value="1"/>
</dbReference>
<dbReference type="CDD" id="cd00570">
    <property type="entry name" value="GST_N_family"/>
    <property type="match status" value="1"/>
</dbReference>
<dbReference type="GO" id="GO:0005737">
    <property type="term" value="C:cytoplasm"/>
    <property type="evidence" value="ECO:0007669"/>
    <property type="project" value="TreeGrafter"/>
</dbReference>